<feature type="chain" id="PRO_5019049113" description="TPM domain-containing protein" evidence="1">
    <location>
        <begin position="19"/>
        <end position="166"/>
    </location>
</feature>
<comment type="caution">
    <text evidence="3">The sequence shown here is derived from an EMBL/GenBank/DDBJ whole genome shotgun (WGS) entry which is preliminary data.</text>
</comment>
<feature type="domain" description="TPM" evidence="2">
    <location>
        <begin position="31"/>
        <end position="153"/>
    </location>
</feature>
<organism evidence="3 4">
    <name type="scientific">Sphingobium xenophagum</name>
    <dbReference type="NCBI Taxonomy" id="121428"/>
    <lineage>
        <taxon>Bacteria</taxon>
        <taxon>Pseudomonadati</taxon>
        <taxon>Pseudomonadota</taxon>
        <taxon>Alphaproteobacteria</taxon>
        <taxon>Sphingomonadales</taxon>
        <taxon>Sphingomonadaceae</taxon>
        <taxon>Sphingobium</taxon>
    </lineage>
</organism>
<dbReference type="Gene3D" id="3.10.310.50">
    <property type="match status" value="1"/>
</dbReference>
<evidence type="ECO:0000259" key="2">
    <source>
        <dbReference type="Pfam" id="PF04536"/>
    </source>
</evidence>
<evidence type="ECO:0000313" key="4">
    <source>
        <dbReference type="Proteomes" id="UP000290975"/>
    </source>
</evidence>
<dbReference type="PROSITE" id="PS51257">
    <property type="entry name" value="PROKAR_LIPOPROTEIN"/>
    <property type="match status" value="1"/>
</dbReference>
<dbReference type="EMBL" id="BBQY01000001">
    <property type="protein sequence ID" value="GBH29495.1"/>
    <property type="molecule type" value="Genomic_DNA"/>
</dbReference>
<feature type="signal peptide" evidence="1">
    <location>
        <begin position="1"/>
        <end position="18"/>
    </location>
</feature>
<protein>
    <recommendedName>
        <fullName evidence="2">TPM domain-containing protein</fullName>
    </recommendedName>
</protein>
<name>A0A401IYS1_SPHXE</name>
<dbReference type="PANTHER" id="PTHR30373:SF2">
    <property type="entry name" value="UPF0603 PROTEIN YGCG"/>
    <property type="match status" value="1"/>
</dbReference>
<keyword evidence="1" id="KW-0732">Signal</keyword>
<dbReference type="Proteomes" id="UP000290975">
    <property type="component" value="Unassembled WGS sequence"/>
</dbReference>
<accession>A0A401IYS1</accession>
<dbReference type="InterPro" id="IPR007621">
    <property type="entry name" value="TPM_dom"/>
</dbReference>
<reference evidence="3 4" key="1">
    <citation type="submission" date="2014-12" db="EMBL/GenBank/DDBJ databases">
        <title>Whole genome sequencing of Sphingobium xenophagum OW59.</title>
        <authorList>
            <person name="Ohta Y."/>
            <person name="Nishi S."/>
            <person name="Hatada Y."/>
        </authorList>
    </citation>
    <scope>NUCLEOTIDE SEQUENCE [LARGE SCALE GENOMIC DNA]</scope>
    <source>
        <strain evidence="3 4">OW59</strain>
    </source>
</reference>
<dbReference type="AlphaFoldDB" id="A0A401IYS1"/>
<dbReference type="PANTHER" id="PTHR30373">
    <property type="entry name" value="UPF0603 PROTEIN YGCG"/>
    <property type="match status" value="1"/>
</dbReference>
<evidence type="ECO:0000313" key="3">
    <source>
        <dbReference type="EMBL" id="GBH29495.1"/>
    </source>
</evidence>
<keyword evidence="4" id="KW-1185">Reference proteome</keyword>
<gene>
    <name evidence="3" type="ORF">MBESOW_P0749</name>
</gene>
<proteinExistence type="predicted"/>
<dbReference type="Pfam" id="PF04536">
    <property type="entry name" value="TPM_phosphatase"/>
    <property type="match status" value="1"/>
</dbReference>
<evidence type="ECO:0000256" key="1">
    <source>
        <dbReference type="SAM" id="SignalP"/>
    </source>
</evidence>
<sequence length="166" mass="17899">MVRLSLLAILLLCGCARAQQPTPALELMGRVVDKAGLIDPATEIALSARLARLERETGAQLVIATTPGLDGKDIATYSLELARAWRIGDKDRNDGLLLLVAPNERKVRIEVGTGLESVMKDEICSDIIQRLMLPYLRAGDAQQAILAGTGGILDVMHYRPAKRSAA</sequence>